<dbReference type="GO" id="GO:0016757">
    <property type="term" value="F:glycosyltransferase activity"/>
    <property type="evidence" value="ECO:0007669"/>
    <property type="project" value="InterPro"/>
</dbReference>
<dbReference type="PANTHER" id="PTHR12526:SF638">
    <property type="entry name" value="SPORE COAT PROTEIN SA"/>
    <property type="match status" value="1"/>
</dbReference>
<dbReference type="PANTHER" id="PTHR12526">
    <property type="entry name" value="GLYCOSYLTRANSFERASE"/>
    <property type="match status" value="1"/>
</dbReference>
<proteinExistence type="predicted"/>
<accession>A0A385JNC5</accession>
<name>A0A385JNC5_PROVU</name>
<evidence type="ECO:0000259" key="2">
    <source>
        <dbReference type="Pfam" id="PF13477"/>
    </source>
</evidence>
<dbReference type="AlphaFoldDB" id="A0A385JNC5"/>
<reference evidence="3" key="1">
    <citation type="journal article" date="2017" name="PLoS ONE">
        <title>Genetic diversity of the O antigens of Proteus species and the development of a suspension array for molecular serotyping.</title>
        <authorList>
            <person name="Yu X."/>
            <person name="Torzewska A."/>
            <person name="Zhang X."/>
            <person name="Yin Z."/>
            <person name="Drzewiecka D."/>
            <person name="Cao H."/>
            <person name="Liu B."/>
            <person name="Knirel Y.A."/>
            <person name="Rozalski A."/>
            <person name="Wang L."/>
        </authorList>
    </citation>
    <scope>NUCLEOTIDE SEQUENCE</scope>
    <source>
        <strain evidence="3">CCUG 4680</strain>
    </source>
</reference>
<evidence type="ECO:0000313" key="3">
    <source>
        <dbReference type="EMBL" id="AXY99791.1"/>
    </source>
</evidence>
<feature type="domain" description="Glycosyl transferase family 1" evidence="1">
    <location>
        <begin position="182"/>
        <end position="347"/>
    </location>
</feature>
<organism evidence="3">
    <name type="scientific">Proteus vulgaris</name>
    <dbReference type="NCBI Taxonomy" id="585"/>
    <lineage>
        <taxon>Bacteria</taxon>
        <taxon>Pseudomonadati</taxon>
        <taxon>Pseudomonadota</taxon>
        <taxon>Gammaproteobacteria</taxon>
        <taxon>Enterobacterales</taxon>
        <taxon>Morganellaceae</taxon>
        <taxon>Proteus</taxon>
    </lineage>
</organism>
<sequence>MKTIAISANTSWYLYNFRKNTIISLLNTNYTVIIIAPRDKYSPLLENLGVKFIHIDIFQKSTNPFHDLKTIFQFYKIYSTNKIDVVLNFTPKNNIYSTFIASKKNIKVINNIAGLGLLFVNESLLSKLVKLLYKYSLKHASKTFFQNQDDRNIFIKYNLIQENNTERLPGSGVDLSRFKLSLSEDKNKLRFILIARMLYEKGITFYVDAARILKEKYGNKVEFCLLGFVGVNNPSAITHEQINNWVSEGVINYLGTSDAVECEIAKADCIVLPSFYREGVPKTLLEADAMGKPIITTDNVGCRETVTHGLNGYLCQPKSVSSLVNAIDTFIKLPYEKKLEMGKNSRKKIASEFDEEIVIKKYLDALKEIFQG</sequence>
<dbReference type="Pfam" id="PF13477">
    <property type="entry name" value="Glyco_trans_4_2"/>
    <property type="match status" value="1"/>
</dbReference>
<protein>
    <submittedName>
        <fullName evidence="3">Gt5</fullName>
    </submittedName>
</protein>
<dbReference type="Pfam" id="PF00534">
    <property type="entry name" value="Glycos_transf_1"/>
    <property type="match status" value="1"/>
</dbReference>
<dbReference type="GO" id="GO:1901135">
    <property type="term" value="P:carbohydrate derivative metabolic process"/>
    <property type="evidence" value="ECO:0007669"/>
    <property type="project" value="UniProtKB-ARBA"/>
</dbReference>
<dbReference type="CDD" id="cd03808">
    <property type="entry name" value="GT4_CapM-like"/>
    <property type="match status" value="1"/>
</dbReference>
<dbReference type="InterPro" id="IPR001296">
    <property type="entry name" value="Glyco_trans_1"/>
</dbReference>
<dbReference type="InterPro" id="IPR028098">
    <property type="entry name" value="Glyco_trans_4-like_N"/>
</dbReference>
<dbReference type="SUPFAM" id="SSF53756">
    <property type="entry name" value="UDP-Glycosyltransferase/glycogen phosphorylase"/>
    <property type="match status" value="1"/>
</dbReference>
<dbReference type="EMBL" id="KY710716">
    <property type="protein sequence ID" value="AXY99791.1"/>
    <property type="molecule type" value="Genomic_DNA"/>
</dbReference>
<dbReference type="Gene3D" id="3.40.50.2000">
    <property type="entry name" value="Glycogen Phosphorylase B"/>
    <property type="match status" value="2"/>
</dbReference>
<feature type="domain" description="Glycosyltransferase subfamily 4-like N-terminal" evidence="2">
    <location>
        <begin position="4"/>
        <end position="147"/>
    </location>
</feature>
<evidence type="ECO:0000259" key="1">
    <source>
        <dbReference type="Pfam" id="PF00534"/>
    </source>
</evidence>